<dbReference type="EMBL" id="PYSW02000014">
    <property type="protein sequence ID" value="KAG2386877.1"/>
    <property type="molecule type" value="Genomic_DNA"/>
</dbReference>
<dbReference type="GO" id="GO:0016765">
    <property type="term" value="F:transferase activity, transferring alkyl or aryl (other than methyl) groups"/>
    <property type="evidence" value="ECO:0007669"/>
    <property type="project" value="InterPro"/>
</dbReference>
<evidence type="ECO:0000256" key="1">
    <source>
        <dbReference type="ARBA" id="ARBA00004141"/>
    </source>
</evidence>
<keyword evidence="2 5" id="KW-0812">Transmembrane</keyword>
<keyword evidence="7" id="KW-1185">Reference proteome</keyword>
<feature type="transmembrane region" description="Helical" evidence="5">
    <location>
        <begin position="333"/>
        <end position="353"/>
    </location>
</feature>
<organism evidence="6 7">
    <name type="scientific">Naegleria lovaniensis</name>
    <name type="common">Amoeba</name>
    <dbReference type="NCBI Taxonomy" id="51637"/>
    <lineage>
        <taxon>Eukaryota</taxon>
        <taxon>Discoba</taxon>
        <taxon>Heterolobosea</taxon>
        <taxon>Tetramitia</taxon>
        <taxon>Eutetramitia</taxon>
        <taxon>Vahlkampfiidae</taxon>
        <taxon>Naegleria</taxon>
    </lineage>
</organism>
<dbReference type="PANTHER" id="PTHR42723:SF1">
    <property type="entry name" value="CHLOROPHYLL SYNTHASE, CHLOROPLASTIC"/>
    <property type="match status" value="1"/>
</dbReference>
<reference evidence="6 7" key="1">
    <citation type="journal article" date="2018" name="BMC Genomics">
        <title>The genome of Naegleria lovaniensis, the basis for a comparative approach to unravel pathogenicity factors of the human pathogenic amoeba N. fowleri.</title>
        <authorList>
            <person name="Liechti N."/>
            <person name="Schurch N."/>
            <person name="Bruggmann R."/>
            <person name="Wittwer M."/>
        </authorList>
    </citation>
    <scope>NUCLEOTIDE SEQUENCE [LARGE SCALE GENOMIC DNA]</scope>
    <source>
        <strain evidence="6 7">ATCC 30569</strain>
    </source>
</reference>
<evidence type="ECO:0000313" key="6">
    <source>
        <dbReference type="EMBL" id="KAG2386877.1"/>
    </source>
</evidence>
<feature type="transmembrane region" description="Helical" evidence="5">
    <location>
        <begin position="91"/>
        <end position="109"/>
    </location>
</feature>
<dbReference type="AlphaFoldDB" id="A0AA88KQY5"/>
<dbReference type="PANTHER" id="PTHR42723">
    <property type="entry name" value="CHLOROPHYLL SYNTHASE"/>
    <property type="match status" value="1"/>
</dbReference>
<accession>A0AA88KQY5</accession>
<feature type="transmembrane region" description="Helical" evidence="5">
    <location>
        <begin position="58"/>
        <end position="79"/>
    </location>
</feature>
<protein>
    <submittedName>
        <fullName evidence="6">Uncharacterized protein</fullName>
    </submittedName>
</protein>
<evidence type="ECO:0000313" key="7">
    <source>
        <dbReference type="Proteomes" id="UP000816034"/>
    </source>
</evidence>
<gene>
    <name evidence="6" type="ORF">C9374_001912</name>
</gene>
<comment type="caution">
    <text evidence="6">The sequence shown here is derived from an EMBL/GenBank/DDBJ whole genome shotgun (WGS) entry which is preliminary data.</text>
</comment>
<feature type="transmembrane region" description="Helical" evidence="5">
    <location>
        <begin position="257"/>
        <end position="278"/>
    </location>
</feature>
<feature type="transmembrane region" description="Helical" evidence="5">
    <location>
        <begin position="290"/>
        <end position="312"/>
    </location>
</feature>
<name>A0AA88KQY5_NAELO</name>
<dbReference type="Proteomes" id="UP000816034">
    <property type="component" value="Unassembled WGS sequence"/>
</dbReference>
<dbReference type="InterPro" id="IPR000537">
    <property type="entry name" value="UbiA_prenyltransferase"/>
</dbReference>
<evidence type="ECO:0000256" key="5">
    <source>
        <dbReference type="SAM" id="Phobius"/>
    </source>
</evidence>
<evidence type="ECO:0000256" key="3">
    <source>
        <dbReference type="ARBA" id="ARBA00022989"/>
    </source>
</evidence>
<dbReference type="RefSeq" id="XP_044550869.1">
    <property type="nucleotide sequence ID" value="XM_044691272.1"/>
</dbReference>
<keyword evidence="3 5" id="KW-1133">Transmembrane helix</keyword>
<feature type="transmembrane region" description="Helical" evidence="5">
    <location>
        <begin position="130"/>
        <end position="150"/>
    </location>
</feature>
<sequence length="356" mass="41341">MFSVTNKIFHAKHKQEGSLHWTFSFLLALSQLTEECWYSVQNPLFLLRLYHEFNKNDYKITVCPMSFYGVTYVVVQWFLGASNMHEIIRRALSLAFMSLSFVWSFTISNQIAGIEEDRKNKSWRPLPKKLCSVAFATLLLILSTVCYLIHGLIEDVFWYCAVWVVTFIIHNHLKGDVLWWSKNLCNAIGAFCMQSSCCQMMTGRVDVFSTLVFAVTSAYFWCVIDMQDYRDLEGDQIIGRETFPMIFQDMTAARKAFFAKALVSSMFYAIAMFAVLLYCKQENVHSEISSMQWIVFVAYVVIGIVWICKGSLELLKNTDKNQDDRTYKKCIPVWYLFQLLLFPVVHGVLYPTVMDQ</sequence>
<keyword evidence="4 5" id="KW-0472">Membrane</keyword>
<dbReference type="GO" id="GO:0016020">
    <property type="term" value="C:membrane"/>
    <property type="evidence" value="ECO:0007669"/>
    <property type="project" value="UniProtKB-SubCell"/>
</dbReference>
<dbReference type="GeneID" id="68094368"/>
<dbReference type="Pfam" id="PF01040">
    <property type="entry name" value="UbiA"/>
    <property type="match status" value="1"/>
</dbReference>
<evidence type="ECO:0000256" key="2">
    <source>
        <dbReference type="ARBA" id="ARBA00022692"/>
    </source>
</evidence>
<dbReference type="InterPro" id="IPR044878">
    <property type="entry name" value="UbiA_sf"/>
</dbReference>
<dbReference type="Gene3D" id="1.10.357.140">
    <property type="entry name" value="UbiA prenyltransferase"/>
    <property type="match status" value="1"/>
</dbReference>
<evidence type="ECO:0000256" key="4">
    <source>
        <dbReference type="ARBA" id="ARBA00023136"/>
    </source>
</evidence>
<dbReference type="InterPro" id="IPR050475">
    <property type="entry name" value="Prenyltransferase_related"/>
</dbReference>
<proteinExistence type="predicted"/>
<comment type="subcellular location">
    <subcellularLocation>
        <location evidence="1">Membrane</location>
        <topology evidence="1">Multi-pass membrane protein</topology>
    </subcellularLocation>
</comment>